<dbReference type="EMBL" id="AXCN02001558">
    <property type="status" value="NOT_ANNOTATED_CDS"/>
    <property type="molecule type" value="Genomic_DNA"/>
</dbReference>
<evidence type="ECO:0000313" key="3">
    <source>
        <dbReference type="Proteomes" id="UP000075886"/>
    </source>
</evidence>
<reference evidence="3" key="1">
    <citation type="submission" date="2014-01" db="EMBL/GenBank/DDBJ databases">
        <title>The Genome Sequence of Anopheles farauti FAR1 (V2).</title>
        <authorList>
            <consortium name="The Broad Institute Genomics Platform"/>
            <person name="Neafsey D.E."/>
            <person name="Besansky N."/>
            <person name="Howell P."/>
            <person name="Walton C."/>
            <person name="Young S.K."/>
            <person name="Zeng Q."/>
            <person name="Gargeya S."/>
            <person name="Fitzgerald M."/>
            <person name="Haas B."/>
            <person name="Abouelleil A."/>
            <person name="Allen A.W."/>
            <person name="Alvarado L."/>
            <person name="Arachchi H.M."/>
            <person name="Berlin A.M."/>
            <person name="Chapman S.B."/>
            <person name="Gainer-Dewar J."/>
            <person name="Goldberg J."/>
            <person name="Griggs A."/>
            <person name="Gujja S."/>
            <person name="Hansen M."/>
            <person name="Howarth C."/>
            <person name="Imamovic A."/>
            <person name="Ireland A."/>
            <person name="Larimer J."/>
            <person name="McCowan C."/>
            <person name="Murphy C."/>
            <person name="Pearson M."/>
            <person name="Poon T.W."/>
            <person name="Priest M."/>
            <person name="Roberts A."/>
            <person name="Saif S."/>
            <person name="Shea T."/>
            <person name="Sisk P."/>
            <person name="Sykes S."/>
            <person name="Wortman J."/>
            <person name="Nusbaum C."/>
            <person name="Birren B."/>
        </authorList>
    </citation>
    <scope>NUCLEOTIDE SEQUENCE [LARGE SCALE GENOMIC DNA]</scope>
    <source>
        <strain evidence="3">FAR1</strain>
    </source>
</reference>
<proteinExistence type="predicted"/>
<evidence type="ECO:0000256" key="1">
    <source>
        <dbReference type="SAM" id="SignalP"/>
    </source>
</evidence>
<dbReference type="Pfam" id="PF06477">
    <property type="entry name" value="DUF1091"/>
    <property type="match status" value="1"/>
</dbReference>
<dbReference type="Proteomes" id="UP000075886">
    <property type="component" value="Unassembled WGS sequence"/>
</dbReference>
<keyword evidence="1" id="KW-0732">Signal</keyword>
<protein>
    <recommendedName>
        <fullName evidence="4">MD-2-related lipid-recognition domain-containing protein</fullName>
    </recommendedName>
</protein>
<name>A0A9I3GJI0_9DIPT</name>
<evidence type="ECO:0008006" key="4">
    <source>
        <dbReference type="Google" id="ProtNLM"/>
    </source>
</evidence>
<organism evidence="2 3">
    <name type="scientific">Anopheles farauti</name>
    <dbReference type="NCBI Taxonomy" id="69004"/>
    <lineage>
        <taxon>Eukaryota</taxon>
        <taxon>Metazoa</taxon>
        <taxon>Ecdysozoa</taxon>
        <taxon>Arthropoda</taxon>
        <taxon>Hexapoda</taxon>
        <taxon>Insecta</taxon>
        <taxon>Pterygota</taxon>
        <taxon>Neoptera</taxon>
        <taxon>Endopterygota</taxon>
        <taxon>Diptera</taxon>
        <taxon>Nematocera</taxon>
        <taxon>Culicoidea</taxon>
        <taxon>Culicidae</taxon>
        <taxon>Anophelinae</taxon>
        <taxon>Anopheles</taxon>
    </lineage>
</organism>
<dbReference type="PANTHER" id="PTHR20898">
    <property type="entry name" value="DAEDALUS ON 3-RELATED-RELATED"/>
    <property type="match status" value="1"/>
</dbReference>
<evidence type="ECO:0000313" key="2">
    <source>
        <dbReference type="EnsemblMetazoa" id="AFAF021908-PA"/>
    </source>
</evidence>
<reference evidence="2" key="2">
    <citation type="submission" date="2023-03" db="UniProtKB">
        <authorList>
            <consortium name="EnsemblMetazoa"/>
        </authorList>
    </citation>
    <scope>IDENTIFICATION</scope>
    <source>
        <strain evidence="2">FAR1</strain>
    </source>
</reference>
<dbReference type="AlphaFoldDB" id="A0A9I3GJI0"/>
<dbReference type="InterPro" id="IPR010512">
    <property type="entry name" value="DUF1091"/>
</dbReference>
<feature type="signal peptide" evidence="1">
    <location>
        <begin position="1"/>
        <end position="17"/>
    </location>
</feature>
<keyword evidence="3" id="KW-1185">Reference proteome</keyword>
<accession>A0A9I3GJI0</accession>
<sequence>MFRFSTLIVCYILIVHSEQHLTKRPLIIKRLNCGNHPKVSKLVKCSLLTSRNQPQVIDVLLDILEPTAKLNVKFNLYTQHFHTKNLLYGTTFEYCELVKYADSHINPVTRIALYIAQRNFPHILQPCPLYGLINVTSLVVDSKLVPPYAPQGSYYFDIRASNKRNQTIMECTSEFLVTQKLLVKLFQ</sequence>
<dbReference type="PANTHER" id="PTHR20898:SF0">
    <property type="entry name" value="DAEDALUS ON 3-RELATED"/>
    <property type="match status" value="1"/>
</dbReference>
<dbReference type="EnsemblMetazoa" id="AFAF021908-RA">
    <property type="protein sequence ID" value="AFAF021908-PA"/>
    <property type="gene ID" value="AFAF021908"/>
</dbReference>
<feature type="chain" id="PRO_5039946695" description="MD-2-related lipid-recognition domain-containing protein" evidence="1">
    <location>
        <begin position="18"/>
        <end position="187"/>
    </location>
</feature>